<dbReference type="RefSeq" id="WP_188996346.1">
    <property type="nucleotide sequence ID" value="NZ_BMOU01000002.1"/>
</dbReference>
<keyword evidence="1" id="KW-1133">Transmembrane helix</keyword>
<dbReference type="AlphaFoldDB" id="A0A830GKF3"/>
<reference evidence="2" key="2">
    <citation type="submission" date="2020-09" db="EMBL/GenBank/DDBJ databases">
        <authorList>
            <person name="Sun Q."/>
            <person name="Ohkuma M."/>
        </authorList>
    </citation>
    <scope>NUCLEOTIDE SEQUENCE</scope>
    <source>
        <strain evidence="2">JCM 17820</strain>
    </source>
</reference>
<protein>
    <recommendedName>
        <fullName evidence="4">DUF5658 domain-containing protein</fullName>
    </recommendedName>
</protein>
<gene>
    <name evidence="2" type="ORF">GCM10009030_16510</name>
</gene>
<keyword evidence="1" id="KW-0812">Transmembrane</keyword>
<dbReference type="Proteomes" id="UP000605784">
    <property type="component" value="Unassembled WGS sequence"/>
</dbReference>
<keyword evidence="3" id="KW-1185">Reference proteome</keyword>
<comment type="caution">
    <text evidence="2">The sequence shown here is derived from an EMBL/GenBank/DDBJ whole genome shotgun (WGS) entry which is preliminary data.</text>
</comment>
<sequence length="114" mass="12457">MSSFPTLDRLSAVVDPLRGVARLDMVLLVALVLMSVDAALAVRYWQWESNPLLRAVGPAAMVAVKSTAATGIAAVWFGWDGVQEFRAARWCVWFLFALYSAVLVTNLAVLLLFA</sequence>
<keyword evidence="1" id="KW-0472">Membrane</keyword>
<feature type="transmembrane region" description="Helical" evidence="1">
    <location>
        <begin position="57"/>
        <end position="79"/>
    </location>
</feature>
<evidence type="ECO:0000256" key="1">
    <source>
        <dbReference type="SAM" id="Phobius"/>
    </source>
</evidence>
<evidence type="ECO:0000313" key="2">
    <source>
        <dbReference type="EMBL" id="GGN92346.1"/>
    </source>
</evidence>
<organism evidence="2 3">
    <name type="scientific">Haloarcula pellucida</name>
    <dbReference type="NCBI Taxonomy" id="1427151"/>
    <lineage>
        <taxon>Archaea</taxon>
        <taxon>Methanobacteriati</taxon>
        <taxon>Methanobacteriota</taxon>
        <taxon>Stenosarchaea group</taxon>
        <taxon>Halobacteria</taxon>
        <taxon>Halobacteriales</taxon>
        <taxon>Haloarculaceae</taxon>
        <taxon>Haloarcula</taxon>
    </lineage>
</organism>
<evidence type="ECO:0000313" key="3">
    <source>
        <dbReference type="Proteomes" id="UP000605784"/>
    </source>
</evidence>
<dbReference type="EMBL" id="BMOU01000002">
    <property type="protein sequence ID" value="GGN92346.1"/>
    <property type="molecule type" value="Genomic_DNA"/>
</dbReference>
<accession>A0A830GKF3</accession>
<feature type="transmembrane region" description="Helical" evidence="1">
    <location>
        <begin position="25"/>
        <end position="45"/>
    </location>
</feature>
<feature type="transmembrane region" description="Helical" evidence="1">
    <location>
        <begin position="91"/>
        <end position="113"/>
    </location>
</feature>
<name>A0A830GKF3_9EURY</name>
<proteinExistence type="predicted"/>
<reference evidence="2" key="1">
    <citation type="journal article" date="2014" name="Int. J. Syst. Evol. Microbiol.">
        <title>Complete genome sequence of Corynebacterium casei LMG S-19264T (=DSM 44701T), isolated from a smear-ripened cheese.</title>
        <authorList>
            <consortium name="US DOE Joint Genome Institute (JGI-PGF)"/>
            <person name="Walter F."/>
            <person name="Albersmeier A."/>
            <person name="Kalinowski J."/>
            <person name="Ruckert C."/>
        </authorList>
    </citation>
    <scope>NUCLEOTIDE SEQUENCE</scope>
    <source>
        <strain evidence="2">JCM 17820</strain>
    </source>
</reference>
<evidence type="ECO:0008006" key="4">
    <source>
        <dbReference type="Google" id="ProtNLM"/>
    </source>
</evidence>